<name>G5JPE6_STRCG</name>
<dbReference type="AlphaFoldDB" id="G5JPE6"/>
<dbReference type="EMBL" id="AEUV02000002">
    <property type="protein sequence ID" value="EHI75486.1"/>
    <property type="molecule type" value="Genomic_DNA"/>
</dbReference>
<proteinExistence type="predicted"/>
<comment type="caution">
    <text evidence="1">The sequence shown here is derived from an EMBL/GenBank/DDBJ whole genome shotgun (WGS) entry which is preliminary data.</text>
</comment>
<evidence type="ECO:0000313" key="2">
    <source>
        <dbReference type="Proteomes" id="UP000004322"/>
    </source>
</evidence>
<organism evidence="1 2">
    <name type="scientific">Streptococcus criceti HS-6</name>
    <dbReference type="NCBI Taxonomy" id="873449"/>
    <lineage>
        <taxon>Bacteria</taxon>
        <taxon>Bacillati</taxon>
        <taxon>Bacillota</taxon>
        <taxon>Bacilli</taxon>
        <taxon>Lactobacillales</taxon>
        <taxon>Streptococcaceae</taxon>
        <taxon>Streptococcus</taxon>
    </lineage>
</organism>
<gene>
    <name evidence="1" type="ORF">STRCR_1598</name>
</gene>
<protein>
    <submittedName>
        <fullName evidence="1">Uncharacterized protein</fullName>
    </submittedName>
</protein>
<evidence type="ECO:0000313" key="1">
    <source>
        <dbReference type="EMBL" id="EHI75486.1"/>
    </source>
</evidence>
<accession>G5JPE6</accession>
<sequence>MIINEVDTKVLGLIYFVNFICKAQWLGERLVGFAKKSFSCTVY</sequence>
<reference evidence="1" key="1">
    <citation type="submission" date="2011-07" db="EMBL/GenBank/DDBJ databases">
        <authorList>
            <person name="Stanhope M.J."/>
            <person name="Durkin A.S."/>
            <person name="Hostetler J."/>
            <person name="Kim M."/>
            <person name="Radune D."/>
            <person name="Singh I."/>
            <person name="Town C.D."/>
        </authorList>
    </citation>
    <scope>NUCLEOTIDE SEQUENCE [LARGE SCALE GENOMIC DNA]</scope>
    <source>
        <strain evidence="1">HS-6</strain>
    </source>
</reference>
<dbReference type="STRING" id="873449.STRCR_1598"/>
<keyword evidence="2" id="KW-1185">Reference proteome</keyword>
<dbReference type="Proteomes" id="UP000004322">
    <property type="component" value="Unassembled WGS sequence"/>
</dbReference>